<accession>A0A834FJ98</accession>
<protein>
    <submittedName>
        <fullName evidence="1">Uncharacterized protein</fullName>
    </submittedName>
</protein>
<organism evidence="1 2">
    <name type="scientific">Oryzias melastigma</name>
    <name type="common">Marine medaka</name>
    <dbReference type="NCBI Taxonomy" id="30732"/>
    <lineage>
        <taxon>Eukaryota</taxon>
        <taxon>Metazoa</taxon>
        <taxon>Chordata</taxon>
        <taxon>Craniata</taxon>
        <taxon>Vertebrata</taxon>
        <taxon>Euteleostomi</taxon>
        <taxon>Actinopterygii</taxon>
        <taxon>Neopterygii</taxon>
        <taxon>Teleostei</taxon>
        <taxon>Neoteleostei</taxon>
        <taxon>Acanthomorphata</taxon>
        <taxon>Ovalentaria</taxon>
        <taxon>Atherinomorphae</taxon>
        <taxon>Beloniformes</taxon>
        <taxon>Adrianichthyidae</taxon>
        <taxon>Oryziinae</taxon>
        <taxon>Oryzias</taxon>
    </lineage>
</organism>
<comment type="caution">
    <text evidence="1">The sequence shown here is derived from an EMBL/GenBank/DDBJ whole genome shotgun (WGS) entry which is preliminary data.</text>
</comment>
<sequence length="218" mass="23612">MPEEGRAREGMKSDSLLDLLKCPLLSACLEPNSIRGGTLTTHSDSLALNALPAASWIWYVLSRAQVKSQRSLRRVGQQEIPALNPADAEASARPRLSLPLRDVNTRDGVGHPTSHPHMMPLRSAVSGTSGVNYLQTEVGRTARHDGLLKAATHRLRAWSDIHSDVGVFLCAARQDMCSHTCFHLQTTALLLPAVSEILLGCTTNIIAGIIGFKSARSY</sequence>
<evidence type="ECO:0000313" key="1">
    <source>
        <dbReference type="EMBL" id="KAF6735228.1"/>
    </source>
</evidence>
<proteinExistence type="predicted"/>
<evidence type="ECO:0000313" key="2">
    <source>
        <dbReference type="Proteomes" id="UP000646548"/>
    </source>
</evidence>
<dbReference type="EMBL" id="WKFB01000115">
    <property type="protein sequence ID" value="KAF6735228.1"/>
    <property type="molecule type" value="Genomic_DNA"/>
</dbReference>
<name>A0A834FJ98_ORYME</name>
<dbReference type="AlphaFoldDB" id="A0A834FJ98"/>
<gene>
    <name evidence="1" type="ORF">FQA47_011109</name>
</gene>
<dbReference type="Proteomes" id="UP000646548">
    <property type="component" value="Unassembled WGS sequence"/>
</dbReference>
<reference evidence="1" key="1">
    <citation type="journal article" name="BMC Genomics">
        <title>Long-read sequencing and de novo genome assembly of marine medaka (Oryzias melastigma).</title>
        <authorList>
            <person name="Liang P."/>
            <person name="Saqib H.S.A."/>
            <person name="Ni X."/>
            <person name="Shen Y."/>
        </authorList>
    </citation>
    <scope>NUCLEOTIDE SEQUENCE</scope>
    <source>
        <strain evidence="1">Bigg-433</strain>
    </source>
</reference>